<dbReference type="CDD" id="cd03786">
    <property type="entry name" value="GTB_UDP-GlcNAc_2-Epimerase"/>
    <property type="match status" value="1"/>
</dbReference>
<name>A0AAE6FSV0_9PROT</name>
<keyword evidence="2" id="KW-0378">Hydrolase</keyword>
<organism evidence="2 3">
    <name type="scientific">Candidatus Methylopumilus rimovensis</name>
    <dbReference type="NCBI Taxonomy" id="2588535"/>
    <lineage>
        <taxon>Bacteria</taxon>
        <taxon>Pseudomonadati</taxon>
        <taxon>Pseudomonadota</taxon>
        <taxon>Betaproteobacteria</taxon>
        <taxon>Nitrosomonadales</taxon>
        <taxon>Methylophilaceae</taxon>
        <taxon>Candidatus Methylopumilus</taxon>
    </lineage>
</organism>
<dbReference type="InterPro" id="IPR020004">
    <property type="entry name" value="UDP-GlcNAc_Epase"/>
</dbReference>
<evidence type="ECO:0000259" key="1">
    <source>
        <dbReference type="Pfam" id="PF02350"/>
    </source>
</evidence>
<evidence type="ECO:0000313" key="2">
    <source>
        <dbReference type="EMBL" id="QDD13360.1"/>
    </source>
</evidence>
<dbReference type="PANTHER" id="PTHR43174:SF3">
    <property type="entry name" value="UDP-N-ACETYLGLUCOSAMINE 2-EPIMERASE"/>
    <property type="match status" value="1"/>
</dbReference>
<dbReference type="Pfam" id="PF02350">
    <property type="entry name" value="Epimerase_2"/>
    <property type="match status" value="1"/>
</dbReference>
<keyword evidence="2" id="KW-0326">Glycosidase</keyword>
<dbReference type="Gene3D" id="3.40.50.2000">
    <property type="entry name" value="Glycogen Phosphorylase B"/>
    <property type="match status" value="2"/>
</dbReference>
<dbReference type="AlphaFoldDB" id="A0AAE6FSV0"/>
<dbReference type="GO" id="GO:0006047">
    <property type="term" value="P:UDP-N-acetylglucosamine metabolic process"/>
    <property type="evidence" value="ECO:0007669"/>
    <property type="project" value="InterPro"/>
</dbReference>
<gene>
    <name evidence="2" type="primary">neuC</name>
    <name evidence="2" type="ORF">FIT61_02650</name>
</gene>
<dbReference type="InterPro" id="IPR003331">
    <property type="entry name" value="UDP_GlcNAc_Epimerase_2_dom"/>
</dbReference>
<dbReference type="EC" id="3.2.1.183" evidence="2"/>
<keyword evidence="3" id="KW-1185">Reference proteome</keyword>
<dbReference type="NCBIfam" id="TIGR03568">
    <property type="entry name" value="NeuC_NnaA"/>
    <property type="match status" value="1"/>
</dbReference>
<dbReference type="SUPFAM" id="SSF53756">
    <property type="entry name" value="UDP-Glycosyltransferase/glycogen phosphorylase"/>
    <property type="match status" value="1"/>
</dbReference>
<dbReference type="GO" id="GO:0004553">
    <property type="term" value="F:hydrolase activity, hydrolyzing O-glycosyl compounds"/>
    <property type="evidence" value="ECO:0007669"/>
    <property type="project" value="InterPro"/>
</dbReference>
<dbReference type="InterPro" id="IPR029767">
    <property type="entry name" value="WecB-like"/>
</dbReference>
<feature type="domain" description="UDP-N-acetylglucosamine 2-epimerase" evidence="1">
    <location>
        <begin position="26"/>
        <end position="371"/>
    </location>
</feature>
<dbReference type="RefSeq" id="WP_139883055.1">
    <property type="nucleotide sequence ID" value="NZ_CP040986.1"/>
</dbReference>
<reference evidence="2 3" key="1">
    <citation type="journal article" date="2019" name="ISME J.">
        <title>Evolution in action: habitat transition from sediment to the pelagial leads to genome streamlining in Methylophilaceae.</title>
        <authorList>
            <person name="Salcher M."/>
            <person name="Schaefle D."/>
            <person name="Kaspar M."/>
            <person name="Neuenschwander S.M."/>
            <person name="Ghai R."/>
        </authorList>
    </citation>
    <scope>NUCLEOTIDE SEQUENCE [LARGE SCALE GENOMIC DNA]</scope>
    <source>
        <strain evidence="2 3">MMS-RI-1</strain>
    </source>
</reference>
<dbReference type="EMBL" id="CP040986">
    <property type="protein sequence ID" value="QDD13360.1"/>
    <property type="molecule type" value="Genomic_DNA"/>
</dbReference>
<sequence length="384" mass="42254">MKATRKVCVVVNSRANYGRIKTVLRALRDNPKTDLQLLVGASALLQRFGNVREIIEQDGFKISGTVHSIIEGETPTTMAKSTGLAIIELATMFDNLKPDVVLTVADRFETLATAVAASYMNIPLAHTQGGEVTGSIDESVRHAITKLAHIHFPATANSEKNLIRMGEDPETIFCTGCPAMDLVLESDKNLTPEIMSKYKGVGAEIDLSKPYLVVLQHPVTTEFGSGLTQINETIKAISNLKMQTVWLWPNIDAGSDDISKGLRMYRERENPDYVHFFKNFSPEDYIRLIANCACQIGNSSSALREGSFLGVPAINIGTRQNTRESGENVIHVNYDSLEIESAILLQLKHGNYKSSPIFGDGQAGKKIANLLATSNYKIQKKLHY</sequence>
<dbReference type="PANTHER" id="PTHR43174">
    <property type="entry name" value="UDP-N-ACETYLGLUCOSAMINE 2-EPIMERASE"/>
    <property type="match status" value="1"/>
</dbReference>
<accession>A0AAE6FSV0</accession>
<dbReference type="Proteomes" id="UP000312102">
    <property type="component" value="Chromosome"/>
</dbReference>
<protein>
    <submittedName>
        <fullName evidence="2">UDP-N-acetylglucosamine 2-epimerase (Hydrolyzing)</fullName>
        <ecNumber evidence="2">3.2.1.183</ecNumber>
    </submittedName>
</protein>
<proteinExistence type="predicted"/>
<dbReference type="KEGG" id="mrk:FIT61_02650"/>
<evidence type="ECO:0000313" key="3">
    <source>
        <dbReference type="Proteomes" id="UP000312102"/>
    </source>
</evidence>